<keyword evidence="4 7" id="KW-0812">Transmembrane</keyword>
<gene>
    <name evidence="9" type="ORF">IV38_GL001158</name>
    <name evidence="10" type="ORF">IV40_GL000695</name>
</gene>
<feature type="transmembrane region" description="Helical" evidence="7">
    <location>
        <begin position="257"/>
        <end position="276"/>
    </location>
</feature>
<evidence type="ECO:0000313" key="9">
    <source>
        <dbReference type="EMBL" id="KRN28947.1"/>
    </source>
</evidence>
<evidence type="ECO:0000259" key="8">
    <source>
        <dbReference type="PROSITE" id="PS50850"/>
    </source>
</evidence>
<proteinExistence type="predicted"/>
<keyword evidence="6 7" id="KW-0472">Membrane</keyword>
<evidence type="ECO:0000313" key="10">
    <source>
        <dbReference type="EMBL" id="KRN32643.1"/>
    </source>
</evidence>
<feature type="transmembrane region" description="Helical" evidence="7">
    <location>
        <begin position="176"/>
        <end position="198"/>
    </location>
</feature>
<evidence type="ECO:0000313" key="11">
    <source>
        <dbReference type="Proteomes" id="UP000051645"/>
    </source>
</evidence>
<protein>
    <submittedName>
        <fullName evidence="9">Multidrug resistance efflux pump</fullName>
    </submittedName>
</protein>
<dbReference type="EMBL" id="JQAZ01000002">
    <property type="protein sequence ID" value="KRN32643.1"/>
    <property type="molecule type" value="Genomic_DNA"/>
</dbReference>
<evidence type="ECO:0000256" key="7">
    <source>
        <dbReference type="SAM" id="Phobius"/>
    </source>
</evidence>
<accession>A0A0R2FJY8</accession>
<evidence type="ECO:0000256" key="5">
    <source>
        <dbReference type="ARBA" id="ARBA00022989"/>
    </source>
</evidence>
<dbReference type="GO" id="GO:0022857">
    <property type="term" value="F:transmembrane transporter activity"/>
    <property type="evidence" value="ECO:0007669"/>
    <property type="project" value="InterPro"/>
</dbReference>
<dbReference type="AlphaFoldDB" id="A0A0R2FJY8"/>
<evidence type="ECO:0000256" key="2">
    <source>
        <dbReference type="ARBA" id="ARBA00022448"/>
    </source>
</evidence>
<dbReference type="Pfam" id="PF00083">
    <property type="entry name" value="Sugar_tr"/>
    <property type="match status" value="1"/>
</dbReference>
<dbReference type="GO" id="GO:0005886">
    <property type="term" value="C:plasma membrane"/>
    <property type="evidence" value="ECO:0007669"/>
    <property type="project" value="UniProtKB-SubCell"/>
</dbReference>
<comment type="caution">
    <text evidence="9">The sequence shown here is derived from an EMBL/GenBank/DDBJ whole genome shotgun (WGS) entry which is preliminary data.</text>
</comment>
<dbReference type="PROSITE" id="PS50850">
    <property type="entry name" value="MFS"/>
    <property type="match status" value="1"/>
</dbReference>
<dbReference type="Pfam" id="PF07690">
    <property type="entry name" value="MFS_1"/>
    <property type="match status" value="1"/>
</dbReference>
<dbReference type="PATRIC" id="fig|81857.3.peg.1164"/>
<dbReference type="SUPFAM" id="SSF103473">
    <property type="entry name" value="MFS general substrate transporter"/>
    <property type="match status" value="1"/>
</dbReference>
<feature type="transmembrane region" description="Helical" evidence="7">
    <location>
        <begin position="148"/>
        <end position="170"/>
    </location>
</feature>
<dbReference type="PANTHER" id="PTHR43414:SF6">
    <property type="entry name" value="MULTIDRUG RESISTANCE PROTEIN MDTG"/>
    <property type="match status" value="1"/>
</dbReference>
<dbReference type="Proteomes" id="UP000051645">
    <property type="component" value="Unassembled WGS sequence"/>
</dbReference>
<feature type="transmembrane region" description="Helical" evidence="7">
    <location>
        <begin position="219"/>
        <end position="245"/>
    </location>
</feature>
<evidence type="ECO:0000256" key="4">
    <source>
        <dbReference type="ARBA" id="ARBA00022692"/>
    </source>
</evidence>
<feature type="transmembrane region" description="Helical" evidence="7">
    <location>
        <begin position="288"/>
        <end position="308"/>
    </location>
</feature>
<feature type="transmembrane region" description="Helical" evidence="7">
    <location>
        <begin position="20"/>
        <end position="41"/>
    </location>
</feature>
<evidence type="ECO:0000256" key="6">
    <source>
        <dbReference type="ARBA" id="ARBA00023136"/>
    </source>
</evidence>
<dbReference type="STRING" id="81857.IV38_GL001158"/>
<keyword evidence="2" id="KW-0813">Transport</keyword>
<keyword evidence="11" id="KW-1185">Reference proteome</keyword>
<sequence>MQTEKHYLGGAKWIQNLWVLWFGNFITGLEFSMTMPFMALFIDTLGHFNNWSLNLLSGAAFAITFLAKAIVSPMWGKLADRKGRKLMCLRASGVMMFTVIFTGMAPNVWWVIFLRGLQGCFSGYVNNANAIVATEAPHDRSGKAMGTLATGNVTGTLLGPLFGGFIAGIFGYRATFYIAGTLMFFVFLSTLFLVHEDFKPIAAAKMRSMKTIIRQLKSPNMLLGIFITTLIIQASATSITPFISLFIRQLLHGQGNLALVSGVISAMPGIATLIAAQPLGNLIDRIGAVKVLTWGLAFATICFIPQIFVTNVWQLGFLRLLVGISDAALLPAVQTLMALNTPADAFDRIFSYNQSFQAMGSVVGPMIGAVIASVIGYRGVFAMTAIFEFCNLLLIWYDQKHPYPNWIKKRIANEN</sequence>
<dbReference type="Gene3D" id="1.20.1250.20">
    <property type="entry name" value="MFS general substrate transporter like domains"/>
    <property type="match status" value="2"/>
</dbReference>
<feature type="transmembrane region" description="Helical" evidence="7">
    <location>
        <begin position="53"/>
        <end position="71"/>
    </location>
</feature>
<dbReference type="InterPro" id="IPR011701">
    <property type="entry name" value="MFS"/>
</dbReference>
<feature type="transmembrane region" description="Helical" evidence="7">
    <location>
        <begin position="91"/>
        <end position="112"/>
    </location>
</feature>
<feature type="domain" description="Major facilitator superfamily (MFS) profile" evidence="8">
    <location>
        <begin position="16"/>
        <end position="403"/>
    </location>
</feature>
<dbReference type="Proteomes" id="UP000051751">
    <property type="component" value="Unassembled WGS sequence"/>
</dbReference>
<dbReference type="InterPro" id="IPR036259">
    <property type="entry name" value="MFS_trans_sf"/>
</dbReference>
<keyword evidence="3" id="KW-1003">Cell membrane</keyword>
<feature type="transmembrane region" description="Helical" evidence="7">
    <location>
        <begin position="320"/>
        <end position="343"/>
    </location>
</feature>
<dbReference type="EMBL" id="JQAT01000002">
    <property type="protein sequence ID" value="KRN28947.1"/>
    <property type="molecule type" value="Genomic_DNA"/>
</dbReference>
<dbReference type="RefSeq" id="WP_236698019.1">
    <property type="nucleotide sequence ID" value="NZ_JQAT01000002.1"/>
</dbReference>
<feature type="transmembrane region" description="Helical" evidence="7">
    <location>
        <begin position="355"/>
        <end position="374"/>
    </location>
</feature>
<evidence type="ECO:0000313" key="12">
    <source>
        <dbReference type="Proteomes" id="UP000051751"/>
    </source>
</evidence>
<dbReference type="InterPro" id="IPR020846">
    <property type="entry name" value="MFS_dom"/>
</dbReference>
<comment type="subcellular location">
    <subcellularLocation>
        <location evidence="1">Cell membrane</location>
        <topology evidence="1">Multi-pass membrane protein</topology>
    </subcellularLocation>
</comment>
<evidence type="ECO:0000256" key="1">
    <source>
        <dbReference type="ARBA" id="ARBA00004651"/>
    </source>
</evidence>
<dbReference type="PANTHER" id="PTHR43414">
    <property type="entry name" value="MULTIDRUG RESISTANCE PROTEIN MDTG"/>
    <property type="match status" value="1"/>
</dbReference>
<organism evidence="9 12">
    <name type="scientific">Lactobacillus selangorensis</name>
    <dbReference type="NCBI Taxonomy" id="81857"/>
    <lineage>
        <taxon>Bacteria</taxon>
        <taxon>Bacillati</taxon>
        <taxon>Bacillota</taxon>
        <taxon>Bacilli</taxon>
        <taxon>Lactobacillales</taxon>
        <taxon>Lactobacillaceae</taxon>
        <taxon>Lactobacillus</taxon>
    </lineage>
</organism>
<name>A0A0R2FJY8_9LACO</name>
<dbReference type="InterPro" id="IPR005828">
    <property type="entry name" value="MFS_sugar_transport-like"/>
</dbReference>
<reference evidence="11 12" key="1">
    <citation type="journal article" date="2015" name="Genome Announc.">
        <title>Expanding the biotechnology potential of lactobacilli through comparative genomics of 213 strains and associated genera.</title>
        <authorList>
            <person name="Sun Z."/>
            <person name="Harris H.M."/>
            <person name="McCann A."/>
            <person name="Guo C."/>
            <person name="Argimon S."/>
            <person name="Zhang W."/>
            <person name="Yang X."/>
            <person name="Jeffery I.B."/>
            <person name="Cooney J.C."/>
            <person name="Kagawa T.F."/>
            <person name="Liu W."/>
            <person name="Song Y."/>
            <person name="Salvetti E."/>
            <person name="Wrobel A."/>
            <person name="Rasinkangas P."/>
            <person name="Parkhill J."/>
            <person name="Rea M.C."/>
            <person name="O'Sullivan O."/>
            <person name="Ritari J."/>
            <person name="Douillard F.P."/>
            <person name="Paul Ross R."/>
            <person name="Yang R."/>
            <person name="Briner A.E."/>
            <person name="Felis G.E."/>
            <person name="de Vos W.M."/>
            <person name="Barrangou R."/>
            <person name="Klaenhammer T.R."/>
            <person name="Caufield P.W."/>
            <person name="Cui Y."/>
            <person name="Zhang H."/>
            <person name="O'Toole P.W."/>
        </authorList>
    </citation>
    <scope>NUCLEOTIDE SEQUENCE [LARGE SCALE GENOMIC DNA]</scope>
    <source>
        <strain evidence="9 12">ATCC BAA-66</strain>
        <strain evidence="10 11">DSM 13344</strain>
    </source>
</reference>
<evidence type="ECO:0000256" key="3">
    <source>
        <dbReference type="ARBA" id="ARBA00022475"/>
    </source>
</evidence>
<keyword evidence="5 7" id="KW-1133">Transmembrane helix</keyword>